<evidence type="ECO:0000313" key="5">
    <source>
        <dbReference type="Proteomes" id="UP000332933"/>
    </source>
</evidence>
<sequence>MARIKDLEEEVARLREYKTLTKLRMKQAAEKLSSYRVQVEEYQETIATLQRTIAEQNAATEEHLRRIRALEDKCAALEVTASQPEHVFAPQPLTAATLTALDEVQLSLGSSSSSDDDDDDSSSCSSSDKSTGGGNLAQDGPNHVDNNVCIKGDDSNANNAVIVHDDKTREDANEDDDDASQDSMSWMDSDLDDMSEKKTPSGPLIPKASFPKVMTSTHSSIEYGEASPRQPMATSPRPLSPRRTPPKSTPSRKRPLPDETSLDAASPFFKKPSSPDARGPTQIDTPAQPHVVPELHMLQLTIHQKSMAKNPHRATLIVQAFLQAMRTIDDPVVRVRVSCLSFDPHETQNTCMERALNGLVKHHHLSVETITAAMLKTGVAVVPETPIYVDFFWQLTHPNAAHLASVLHLIAHHLTRKFIRNPKVQSTWCRIHTLLARRANLVACSRAFVVDRLVESNRSIWDAIAIGQSWPLVLSPIGSPSAALLPTTIRFLLGELYDAAAAQTEQLMYVQELTLLCRLQPSISSDAFTAIFRDAVDTPTDLFEACASLRLLLRVKGWQWCHTHVPILVDAAAPPSAMRLRLMGVSAATYFSFGFSDALLINHANEMVATLQQVLTSSDAEPSHQLAAATALLEVAQAVPTPAVRQQHVATIVHWFQRQPMTDQLALPAAFLRHLQQASSLVGST</sequence>
<keyword evidence="1" id="KW-0175">Coiled coil</keyword>
<evidence type="ECO:0000313" key="4">
    <source>
        <dbReference type="EMBL" id="VFT92360.1"/>
    </source>
</evidence>
<proteinExistence type="predicted"/>
<feature type="region of interest" description="Disordered" evidence="2">
    <location>
        <begin position="108"/>
        <end position="291"/>
    </location>
</feature>
<accession>A0A485L3E8</accession>
<dbReference type="EMBL" id="CAADRA010005708">
    <property type="protein sequence ID" value="VFT92360.1"/>
    <property type="molecule type" value="Genomic_DNA"/>
</dbReference>
<keyword evidence="5" id="KW-1185">Reference proteome</keyword>
<evidence type="ECO:0000256" key="1">
    <source>
        <dbReference type="SAM" id="Coils"/>
    </source>
</evidence>
<evidence type="ECO:0000256" key="2">
    <source>
        <dbReference type="SAM" id="MobiDB-lite"/>
    </source>
</evidence>
<dbReference type="AlphaFoldDB" id="A0A485L3E8"/>
<feature type="coiled-coil region" evidence="1">
    <location>
        <begin position="4"/>
        <end position="80"/>
    </location>
</feature>
<organism evidence="4 5">
    <name type="scientific">Aphanomyces stellatus</name>
    <dbReference type="NCBI Taxonomy" id="120398"/>
    <lineage>
        <taxon>Eukaryota</taxon>
        <taxon>Sar</taxon>
        <taxon>Stramenopiles</taxon>
        <taxon>Oomycota</taxon>
        <taxon>Saprolegniomycetes</taxon>
        <taxon>Saprolegniales</taxon>
        <taxon>Verrucalvaceae</taxon>
        <taxon>Aphanomyces</taxon>
    </lineage>
</organism>
<protein>
    <submittedName>
        <fullName evidence="4">Aste57867_15558 protein</fullName>
    </submittedName>
</protein>
<name>A0A485L3E8_9STRA</name>
<reference evidence="3" key="2">
    <citation type="submission" date="2019-06" db="EMBL/GenBank/DDBJ databases">
        <title>Genomics analysis of Aphanomyces spp. identifies a new class of oomycete effector associated with host adaptation.</title>
        <authorList>
            <person name="Gaulin E."/>
        </authorList>
    </citation>
    <scope>NUCLEOTIDE SEQUENCE</scope>
    <source>
        <strain evidence="3">CBS 578.67</strain>
    </source>
</reference>
<gene>
    <name evidence="4" type="primary">Aste57867_15558</name>
    <name evidence="3" type="ORF">As57867_015502</name>
    <name evidence="4" type="ORF">ASTE57867_15558</name>
</gene>
<dbReference type="OrthoDB" id="79607at2759"/>
<reference evidence="4 5" key="1">
    <citation type="submission" date="2019-03" db="EMBL/GenBank/DDBJ databases">
        <authorList>
            <person name="Gaulin E."/>
            <person name="Dumas B."/>
        </authorList>
    </citation>
    <scope>NUCLEOTIDE SEQUENCE [LARGE SCALE GENOMIC DNA]</scope>
    <source>
        <strain evidence="4">CBS 568.67</strain>
    </source>
</reference>
<evidence type="ECO:0000313" key="3">
    <source>
        <dbReference type="EMBL" id="KAF0693489.1"/>
    </source>
</evidence>
<dbReference type="EMBL" id="VJMH01005687">
    <property type="protein sequence ID" value="KAF0693489.1"/>
    <property type="molecule type" value="Genomic_DNA"/>
</dbReference>
<dbReference type="Proteomes" id="UP000332933">
    <property type="component" value="Unassembled WGS sequence"/>
</dbReference>